<dbReference type="GO" id="GO:0005576">
    <property type="term" value="C:extracellular region"/>
    <property type="evidence" value="ECO:0007669"/>
    <property type="project" value="UniProtKB-ARBA"/>
</dbReference>
<dbReference type="InterPro" id="IPR050131">
    <property type="entry name" value="Peptidase_S8_subtilisin-like"/>
</dbReference>
<dbReference type="PANTHER" id="PTHR43806">
    <property type="entry name" value="PEPTIDASE S8"/>
    <property type="match status" value="1"/>
</dbReference>
<dbReference type="InterPro" id="IPR023828">
    <property type="entry name" value="Peptidase_S8_Ser-AS"/>
</dbReference>
<dbReference type="PRINTS" id="PR00723">
    <property type="entry name" value="SUBTILISIN"/>
</dbReference>
<feature type="domain" description="Peptidase S8/S53" evidence="8">
    <location>
        <begin position="200"/>
        <end position="427"/>
    </location>
</feature>
<dbReference type="STRING" id="5514.A0A395RIX9"/>
<dbReference type="EMBL" id="PXOF01000199">
    <property type="protein sequence ID" value="RGP60013.1"/>
    <property type="molecule type" value="Genomic_DNA"/>
</dbReference>
<dbReference type="GO" id="GO:0004252">
    <property type="term" value="F:serine-type endopeptidase activity"/>
    <property type="evidence" value="ECO:0007669"/>
    <property type="project" value="UniProtKB-UniRule"/>
</dbReference>
<keyword evidence="11" id="KW-1185">Reference proteome</keyword>
<dbReference type="InterPro" id="IPR022398">
    <property type="entry name" value="Peptidase_S8_His-AS"/>
</dbReference>
<keyword evidence="4 6" id="KW-0378">Hydrolase</keyword>
<dbReference type="FunFam" id="3.40.50.200:FF:000014">
    <property type="entry name" value="Proteinase K"/>
    <property type="match status" value="1"/>
</dbReference>
<dbReference type="SUPFAM" id="SSF52743">
    <property type="entry name" value="Subtilisin-like"/>
    <property type="match status" value="1"/>
</dbReference>
<feature type="domain" description="Inhibitor I9" evidence="9">
    <location>
        <begin position="85"/>
        <end position="162"/>
    </location>
</feature>
<dbReference type="AlphaFoldDB" id="A0A395RIX9"/>
<sequence>MLDRTFLRGLSTDERPVYRLEINVGEKRTMSYKKGADLPQHFPLTIRHFIATLHSLSKMLSVNILLALLPSALAQFTIGEVVEDNYIITLKPKVNETEIEQHIEWVDDIHTASLLRRGEDGVDKVWNSTFKGYCGEFDKSTIKRINQSEDVLAVEPVKKVTLATVQSNAEWGLGSISHRTTGSNEYLYDASAGNGMYAYLVDTGINLGHKDFQGRAFNGYNAYPGVPFVDANGHGTHCAGTIAGKVYGVAKRANLVAVKVFHTGSSTTAIVLDGYNWAVNNITNTPGRNQQSVISMSLGGGKSDAFNLAVEMAYRQNIHTVVAAGNSNVNANDTSPASAQNATTVGAIDKNNNRASFSNFGPLVDIFAPGVDIKSTWIGSDTATETLSGTSMACPHVAGLSLYLRAKEGLKTVKSVQDRVRQLATKNVVANAGTGSPNLLAYNGGVPSKSRFRGGV</sequence>
<feature type="active site" description="Charge relay system" evidence="6">
    <location>
        <position position="202"/>
    </location>
</feature>
<dbReference type="Pfam" id="PF05922">
    <property type="entry name" value="Inhibitor_I9"/>
    <property type="match status" value="1"/>
</dbReference>
<evidence type="ECO:0000256" key="7">
    <source>
        <dbReference type="RuleBase" id="RU003355"/>
    </source>
</evidence>
<feature type="active site" description="Charge relay system" evidence="6">
    <location>
        <position position="234"/>
    </location>
</feature>
<evidence type="ECO:0000256" key="5">
    <source>
        <dbReference type="ARBA" id="ARBA00022825"/>
    </source>
</evidence>
<feature type="active site" description="Charge relay system" evidence="6">
    <location>
        <position position="391"/>
    </location>
</feature>
<evidence type="ECO:0000259" key="9">
    <source>
        <dbReference type="Pfam" id="PF05922"/>
    </source>
</evidence>
<accession>A0A395RIX9</accession>
<dbReference type="InterPro" id="IPR015500">
    <property type="entry name" value="Peptidase_S8_subtilisin-rel"/>
</dbReference>
<dbReference type="PROSITE" id="PS51892">
    <property type="entry name" value="SUBTILASE"/>
    <property type="match status" value="1"/>
</dbReference>
<dbReference type="Gene3D" id="3.40.50.200">
    <property type="entry name" value="Peptidase S8/S53 domain"/>
    <property type="match status" value="1"/>
</dbReference>
<keyword evidence="5 6" id="KW-0720">Serine protease</keyword>
<protein>
    <submittedName>
        <fullName evidence="10">Subtilisin</fullName>
    </submittedName>
</protein>
<evidence type="ECO:0000256" key="3">
    <source>
        <dbReference type="ARBA" id="ARBA00022729"/>
    </source>
</evidence>
<dbReference type="PROSITE" id="PS00136">
    <property type="entry name" value="SUBTILASE_ASP"/>
    <property type="match status" value="1"/>
</dbReference>
<dbReference type="Proteomes" id="UP000266152">
    <property type="component" value="Unassembled WGS sequence"/>
</dbReference>
<evidence type="ECO:0000313" key="11">
    <source>
        <dbReference type="Proteomes" id="UP000266152"/>
    </source>
</evidence>
<dbReference type="SUPFAM" id="SSF54897">
    <property type="entry name" value="Protease propeptides/inhibitors"/>
    <property type="match status" value="1"/>
</dbReference>
<gene>
    <name evidence="10" type="ORF">FSPOR_10921</name>
</gene>
<dbReference type="PANTHER" id="PTHR43806:SF58">
    <property type="entry name" value="ALKALINE PROTEASE 1-RELATED"/>
    <property type="match status" value="1"/>
</dbReference>
<dbReference type="InterPro" id="IPR000209">
    <property type="entry name" value="Peptidase_S8/S53_dom"/>
</dbReference>
<dbReference type="GO" id="GO:0006508">
    <property type="term" value="P:proteolysis"/>
    <property type="evidence" value="ECO:0007669"/>
    <property type="project" value="UniProtKB-KW"/>
</dbReference>
<keyword evidence="3" id="KW-0732">Signal</keyword>
<keyword evidence="2 6" id="KW-0645">Protease</keyword>
<dbReference type="Gene3D" id="3.30.70.80">
    <property type="entry name" value="Peptidase S8 propeptide/proteinase inhibitor I9"/>
    <property type="match status" value="1"/>
</dbReference>
<reference evidence="10 11" key="1">
    <citation type="journal article" date="2018" name="PLoS Pathog.">
        <title>Evolution of structural diversity of trichothecenes, a family of toxins produced by plant pathogenic and entomopathogenic fungi.</title>
        <authorList>
            <person name="Proctor R.H."/>
            <person name="McCormick S.P."/>
            <person name="Kim H.S."/>
            <person name="Cardoza R.E."/>
            <person name="Stanley A.M."/>
            <person name="Lindo L."/>
            <person name="Kelly A."/>
            <person name="Brown D.W."/>
            <person name="Lee T."/>
            <person name="Vaughan M.M."/>
            <person name="Alexander N.J."/>
            <person name="Busman M."/>
            <person name="Gutierrez S."/>
        </authorList>
    </citation>
    <scope>NUCLEOTIDE SEQUENCE [LARGE SCALE GENOMIC DNA]</scope>
    <source>
        <strain evidence="10 11">NRRL 3299</strain>
    </source>
</reference>
<name>A0A395RIX9_FUSSP</name>
<comment type="similarity">
    <text evidence="1 6 7">Belongs to the peptidase S8 family.</text>
</comment>
<dbReference type="InterPro" id="IPR037045">
    <property type="entry name" value="S8pro/Inhibitor_I9_sf"/>
</dbReference>
<proteinExistence type="inferred from homology"/>
<evidence type="ECO:0000256" key="4">
    <source>
        <dbReference type="ARBA" id="ARBA00022801"/>
    </source>
</evidence>
<dbReference type="InterPro" id="IPR034193">
    <property type="entry name" value="PCSK9_ProteinaseK-like"/>
</dbReference>
<dbReference type="PROSITE" id="PS00138">
    <property type="entry name" value="SUBTILASE_SER"/>
    <property type="match status" value="1"/>
</dbReference>
<evidence type="ECO:0000256" key="1">
    <source>
        <dbReference type="ARBA" id="ARBA00011073"/>
    </source>
</evidence>
<dbReference type="CDD" id="cd04077">
    <property type="entry name" value="Peptidases_S8_PCSK9_ProteinaseK_like"/>
    <property type="match status" value="1"/>
</dbReference>
<evidence type="ECO:0000256" key="2">
    <source>
        <dbReference type="ARBA" id="ARBA00022670"/>
    </source>
</evidence>
<dbReference type="InterPro" id="IPR036852">
    <property type="entry name" value="Peptidase_S8/S53_dom_sf"/>
</dbReference>
<organism evidence="10 11">
    <name type="scientific">Fusarium sporotrichioides</name>
    <dbReference type="NCBI Taxonomy" id="5514"/>
    <lineage>
        <taxon>Eukaryota</taxon>
        <taxon>Fungi</taxon>
        <taxon>Dikarya</taxon>
        <taxon>Ascomycota</taxon>
        <taxon>Pezizomycotina</taxon>
        <taxon>Sordariomycetes</taxon>
        <taxon>Hypocreomycetidae</taxon>
        <taxon>Hypocreales</taxon>
        <taxon>Nectriaceae</taxon>
        <taxon>Fusarium</taxon>
    </lineage>
</organism>
<dbReference type="Pfam" id="PF00082">
    <property type="entry name" value="Peptidase_S8"/>
    <property type="match status" value="1"/>
</dbReference>
<evidence type="ECO:0000313" key="10">
    <source>
        <dbReference type="EMBL" id="RGP60013.1"/>
    </source>
</evidence>
<evidence type="ECO:0000259" key="8">
    <source>
        <dbReference type="Pfam" id="PF00082"/>
    </source>
</evidence>
<dbReference type="InterPro" id="IPR010259">
    <property type="entry name" value="S8pro/Inhibitor_I9"/>
</dbReference>
<dbReference type="InterPro" id="IPR023827">
    <property type="entry name" value="Peptidase_S8_Asp-AS"/>
</dbReference>
<comment type="caution">
    <text evidence="10">The sequence shown here is derived from an EMBL/GenBank/DDBJ whole genome shotgun (WGS) entry which is preliminary data.</text>
</comment>
<dbReference type="PROSITE" id="PS00137">
    <property type="entry name" value="SUBTILASE_HIS"/>
    <property type="match status" value="1"/>
</dbReference>
<evidence type="ECO:0000256" key="6">
    <source>
        <dbReference type="PROSITE-ProRule" id="PRU01240"/>
    </source>
</evidence>